<reference evidence="2 3" key="1">
    <citation type="submission" date="2011-02" db="EMBL/GenBank/DDBJ databases">
        <title>The Genome Sequence of Sphaeroforma arctica JP610.</title>
        <authorList>
            <consortium name="The Broad Institute Genome Sequencing Platform"/>
            <person name="Russ C."/>
            <person name="Cuomo C."/>
            <person name="Young S.K."/>
            <person name="Zeng Q."/>
            <person name="Gargeya S."/>
            <person name="Alvarado L."/>
            <person name="Berlin A."/>
            <person name="Chapman S.B."/>
            <person name="Chen Z."/>
            <person name="Freedman E."/>
            <person name="Gellesch M."/>
            <person name="Goldberg J."/>
            <person name="Griggs A."/>
            <person name="Gujja S."/>
            <person name="Heilman E."/>
            <person name="Heiman D."/>
            <person name="Howarth C."/>
            <person name="Mehta T."/>
            <person name="Neiman D."/>
            <person name="Pearson M."/>
            <person name="Roberts A."/>
            <person name="Saif S."/>
            <person name="Shea T."/>
            <person name="Shenoy N."/>
            <person name="Sisk P."/>
            <person name="Stolte C."/>
            <person name="Sykes S."/>
            <person name="White J."/>
            <person name="Yandava C."/>
            <person name="Burger G."/>
            <person name="Gray M.W."/>
            <person name="Holland P.W.H."/>
            <person name="King N."/>
            <person name="Lang F.B.F."/>
            <person name="Roger A.J."/>
            <person name="Ruiz-Trillo I."/>
            <person name="Haas B."/>
            <person name="Nusbaum C."/>
            <person name="Birren B."/>
        </authorList>
    </citation>
    <scope>NUCLEOTIDE SEQUENCE [LARGE SCALE GENOMIC DNA]</scope>
    <source>
        <strain evidence="2 3">JP610</strain>
    </source>
</reference>
<evidence type="ECO:0000256" key="1">
    <source>
        <dbReference type="SAM" id="MobiDB-lite"/>
    </source>
</evidence>
<organism evidence="2 3">
    <name type="scientific">Sphaeroforma arctica JP610</name>
    <dbReference type="NCBI Taxonomy" id="667725"/>
    <lineage>
        <taxon>Eukaryota</taxon>
        <taxon>Ichthyosporea</taxon>
        <taxon>Ichthyophonida</taxon>
        <taxon>Sphaeroforma</taxon>
    </lineage>
</organism>
<keyword evidence="3" id="KW-1185">Reference proteome</keyword>
<proteinExistence type="predicted"/>
<dbReference type="AlphaFoldDB" id="A0A0L0FM45"/>
<feature type="compositionally biased region" description="Polar residues" evidence="1">
    <location>
        <begin position="20"/>
        <end position="29"/>
    </location>
</feature>
<dbReference type="Proteomes" id="UP000054560">
    <property type="component" value="Unassembled WGS sequence"/>
</dbReference>
<evidence type="ECO:0000313" key="2">
    <source>
        <dbReference type="EMBL" id="KNC77078.1"/>
    </source>
</evidence>
<feature type="compositionally biased region" description="Low complexity" evidence="1">
    <location>
        <begin position="36"/>
        <end position="54"/>
    </location>
</feature>
<protein>
    <submittedName>
        <fullName evidence="2">Uncharacterized protein</fullName>
    </submittedName>
</protein>
<evidence type="ECO:0000313" key="3">
    <source>
        <dbReference type="Proteomes" id="UP000054560"/>
    </source>
</evidence>
<dbReference type="GeneID" id="25910955"/>
<feature type="compositionally biased region" description="Basic and acidic residues" evidence="1">
    <location>
        <begin position="95"/>
        <end position="105"/>
    </location>
</feature>
<name>A0A0L0FM45_9EUKA</name>
<accession>A0A0L0FM45</accession>
<gene>
    <name evidence="2" type="ORF">SARC_10451</name>
</gene>
<sequence>MSNQRAGADAHDRTAHLNGVLQNNSQVTGNERPIRTHAQTTTTTQHTQYAQTRTIQYANKTQGNAKERNAKERNAKERNAKERNATQRNATQGNAKERNAKERQAILRRSNQLSSTGQCARSRDLGPLSGTGTPLNTPAGVK</sequence>
<feature type="region of interest" description="Disordered" evidence="1">
    <location>
        <begin position="1"/>
        <end position="142"/>
    </location>
</feature>
<feature type="compositionally biased region" description="Polar residues" evidence="1">
    <location>
        <begin position="55"/>
        <end position="64"/>
    </location>
</feature>
<feature type="compositionally biased region" description="Polar residues" evidence="1">
    <location>
        <begin position="109"/>
        <end position="119"/>
    </location>
</feature>
<feature type="compositionally biased region" description="Basic and acidic residues" evidence="1">
    <location>
        <begin position="65"/>
        <end position="85"/>
    </location>
</feature>
<dbReference type="EMBL" id="KQ242850">
    <property type="protein sequence ID" value="KNC77078.1"/>
    <property type="molecule type" value="Genomic_DNA"/>
</dbReference>
<dbReference type="RefSeq" id="XP_014150980.1">
    <property type="nucleotide sequence ID" value="XM_014295505.1"/>
</dbReference>